<comment type="caution">
    <text evidence="15">The sequence shown here is derived from an EMBL/GenBank/DDBJ whole genome shotgun (WGS) entry which is preliminary data.</text>
</comment>
<keyword evidence="4" id="KW-0698">rRNA processing</keyword>
<feature type="region of interest" description="Disordered" evidence="11">
    <location>
        <begin position="121"/>
        <end position="168"/>
    </location>
</feature>
<dbReference type="Pfam" id="PF04147">
    <property type="entry name" value="Nop14"/>
    <property type="match status" value="1"/>
</dbReference>
<dbReference type="Proteomes" id="UP000719412">
    <property type="component" value="Unassembled WGS sequence"/>
</dbReference>
<keyword evidence="6 10" id="KW-0863">Zinc-finger</keyword>
<dbReference type="GO" id="GO:0008270">
    <property type="term" value="F:zinc ion binding"/>
    <property type="evidence" value="ECO:0007669"/>
    <property type="project" value="UniProtKB-KW"/>
</dbReference>
<dbReference type="InterPro" id="IPR001841">
    <property type="entry name" value="Znf_RING"/>
</dbReference>
<feature type="region of interest" description="Disordered" evidence="11">
    <location>
        <begin position="1"/>
        <end position="21"/>
    </location>
</feature>
<evidence type="ECO:0000256" key="8">
    <source>
        <dbReference type="ARBA" id="ARBA00023242"/>
    </source>
</evidence>
<keyword evidence="12" id="KW-0812">Transmembrane</keyword>
<feature type="compositionally biased region" description="Acidic residues" evidence="11">
    <location>
        <begin position="335"/>
        <end position="361"/>
    </location>
</feature>
<dbReference type="InterPro" id="IPR011016">
    <property type="entry name" value="Znf_RING-CH"/>
</dbReference>
<evidence type="ECO:0000256" key="4">
    <source>
        <dbReference type="ARBA" id="ARBA00022552"/>
    </source>
</evidence>
<dbReference type="AlphaFoldDB" id="A0A8J6L303"/>
<dbReference type="SMART" id="SM00744">
    <property type="entry name" value="RINGv"/>
    <property type="match status" value="1"/>
</dbReference>
<dbReference type="GO" id="GO:0030490">
    <property type="term" value="P:maturation of SSU-rRNA"/>
    <property type="evidence" value="ECO:0007669"/>
    <property type="project" value="TreeGrafter"/>
</dbReference>
<evidence type="ECO:0000256" key="6">
    <source>
        <dbReference type="ARBA" id="ARBA00022771"/>
    </source>
</evidence>
<comment type="function">
    <text evidence="9">Involved in nucleolar processing of pre-18S ribosomal RNA. Has a role in the nuclear export of 40S pre-ribosomal subunit to the cytoplasm.</text>
</comment>
<feature type="compositionally biased region" description="Basic and acidic residues" evidence="11">
    <location>
        <begin position="123"/>
        <end position="144"/>
    </location>
</feature>
<feature type="domain" description="RING-CH-type" evidence="14">
    <location>
        <begin position="869"/>
        <end position="938"/>
    </location>
</feature>
<evidence type="ECO:0000256" key="7">
    <source>
        <dbReference type="ARBA" id="ARBA00022833"/>
    </source>
</evidence>
<keyword evidence="3" id="KW-0690">Ribosome biogenesis</keyword>
<evidence type="ECO:0000259" key="14">
    <source>
        <dbReference type="PROSITE" id="PS51292"/>
    </source>
</evidence>
<keyword evidence="8" id="KW-0539">Nucleus</keyword>
<evidence type="ECO:0000313" key="16">
    <source>
        <dbReference type="Proteomes" id="UP000719412"/>
    </source>
</evidence>
<evidence type="ECO:0000256" key="3">
    <source>
        <dbReference type="ARBA" id="ARBA00022517"/>
    </source>
</evidence>
<dbReference type="InterPro" id="IPR007276">
    <property type="entry name" value="Nop14"/>
</dbReference>
<dbReference type="PANTHER" id="PTHR23183:SF0">
    <property type="entry name" value="NUCLEOLAR PROTEIN 14"/>
    <property type="match status" value="1"/>
</dbReference>
<evidence type="ECO:0000256" key="12">
    <source>
        <dbReference type="SAM" id="Phobius"/>
    </source>
</evidence>
<evidence type="ECO:0000313" key="15">
    <source>
        <dbReference type="EMBL" id="KAH0809784.1"/>
    </source>
</evidence>
<feature type="compositionally biased region" description="Acidic residues" evidence="11">
    <location>
        <begin position="369"/>
        <end position="385"/>
    </location>
</feature>
<evidence type="ECO:0000259" key="13">
    <source>
        <dbReference type="PROSITE" id="PS50089"/>
    </source>
</evidence>
<feature type="domain" description="RING-type" evidence="13">
    <location>
        <begin position="877"/>
        <end position="932"/>
    </location>
</feature>
<reference evidence="15" key="1">
    <citation type="journal article" date="2020" name="J Insects Food Feed">
        <title>The yellow mealworm (Tenebrio molitor) genome: a resource for the emerging insects as food and feed industry.</title>
        <authorList>
            <person name="Eriksson T."/>
            <person name="Andere A."/>
            <person name="Kelstrup H."/>
            <person name="Emery V."/>
            <person name="Picard C."/>
        </authorList>
    </citation>
    <scope>NUCLEOTIDE SEQUENCE</scope>
    <source>
        <strain evidence="15">Stoneville</strain>
        <tissue evidence="15">Whole head</tissue>
    </source>
</reference>
<dbReference type="SUPFAM" id="SSF57850">
    <property type="entry name" value="RING/U-box"/>
    <property type="match status" value="1"/>
</dbReference>
<evidence type="ECO:0000256" key="10">
    <source>
        <dbReference type="PROSITE-ProRule" id="PRU00175"/>
    </source>
</evidence>
<dbReference type="PROSITE" id="PS51292">
    <property type="entry name" value="ZF_RING_CH"/>
    <property type="match status" value="1"/>
</dbReference>
<proteinExistence type="inferred from homology"/>
<keyword evidence="16" id="KW-1185">Reference proteome</keyword>
<dbReference type="CDD" id="cd16701">
    <property type="entry name" value="RING_CH-C4HC3_MARCH5"/>
    <property type="match status" value="1"/>
</dbReference>
<evidence type="ECO:0000256" key="11">
    <source>
        <dbReference type="SAM" id="MobiDB-lite"/>
    </source>
</evidence>
<evidence type="ECO:0008006" key="17">
    <source>
        <dbReference type="Google" id="ProtNLM"/>
    </source>
</evidence>
<evidence type="ECO:0000256" key="9">
    <source>
        <dbReference type="ARBA" id="ARBA00024695"/>
    </source>
</evidence>
<evidence type="ECO:0000256" key="1">
    <source>
        <dbReference type="ARBA" id="ARBA00004604"/>
    </source>
</evidence>
<feature type="region of interest" description="Disordered" evidence="11">
    <location>
        <begin position="836"/>
        <end position="869"/>
    </location>
</feature>
<gene>
    <name evidence="15" type="ORF">GEV33_013008</name>
</gene>
<evidence type="ECO:0000256" key="2">
    <source>
        <dbReference type="ARBA" id="ARBA00007466"/>
    </source>
</evidence>
<keyword evidence="12" id="KW-0472">Membrane</keyword>
<organism evidence="15 16">
    <name type="scientific">Tenebrio molitor</name>
    <name type="common">Yellow mealworm beetle</name>
    <dbReference type="NCBI Taxonomy" id="7067"/>
    <lineage>
        <taxon>Eukaryota</taxon>
        <taxon>Metazoa</taxon>
        <taxon>Ecdysozoa</taxon>
        <taxon>Arthropoda</taxon>
        <taxon>Hexapoda</taxon>
        <taxon>Insecta</taxon>
        <taxon>Pterygota</taxon>
        <taxon>Neoptera</taxon>
        <taxon>Endopterygota</taxon>
        <taxon>Coleoptera</taxon>
        <taxon>Polyphaga</taxon>
        <taxon>Cucujiformia</taxon>
        <taxon>Tenebrionidae</taxon>
        <taxon>Tenebrio</taxon>
    </lineage>
</organism>
<dbReference type="EMBL" id="JABDTM020027916">
    <property type="protein sequence ID" value="KAH0809784.1"/>
    <property type="molecule type" value="Genomic_DNA"/>
</dbReference>
<keyword evidence="12" id="KW-1133">Transmembrane helix</keyword>
<feature type="transmembrane region" description="Helical" evidence="12">
    <location>
        <begin position="1002"/>
        <end position="1023"/>
    </location>
</feature>
<dbReference type="GO" id="GO:0032040">
    <property type="term" value="C:small-subunit processome"/>
    <property type="evidence" value="ECO:0007669"/>
    <property type="project" value="InterPro"/>
</dbReference>
<feature type="compositionally biased region" description="Basic and acidic residues" evidence="11">
    <location>
        <begin position="323"/>
        <end position="334"/>
    </location>
</feature>
<feature type="compositionally biased region" description="Basic and acidic residues" evidence="11">
    <location>
        <begin position="249"/>
        <end position="291"/>
    </location>
</feature>
<feature type="transmembrane region" description="Helical" evidence="12">
    <location>
        <begin position="1075"/>
        <end position="1094"/>
    </location>
</feature>
<dbReference type="PANTHER" id="PTHR23183">
    <property type="entry name" value="NOP14"/>
    <property type="match status" value="1"/>
</dbReference>
<comment type="subcellular location">
    <subcellularLocation>
        <location evidence="1">Nucleus</location>
        <location evidence="1">Nucleolus</location>
    </subcellularLocation>
</comment>
<sequence>MKKPSKSAAPDTKKTPNPFEVHINRQKMTVLGQKSKNDRGLPGVSRAKAIRKRKGTLLQEYKLQNKANKFTDKRIGERSRDMTQEDKLMARFAAIRKKAHNRKSIFNLADDEVLTHKGQTLAEIEKFDDPRSDDDSSDEDKSGKLDASFVGDAHFGGGILKKTGKEGAKTHRELIDELIAESKKRKAEKQKTKEATLELTEKLDTEWKDLLPLVNKGKKKEEVETAQVDDYDKVMRELRFEARGTVSDRLKTQEEMAQDEKERLEELEQERRERMKGFDEGDRVPVHRSADDLDDDFVYEEDPDYMLSYNKEGQSNVEVEAQMDGRKIGKKQDGEESGDEDDSGDEDEEGEESEDGDEDDLSDLKASDESDVEEEIATQDDEEKTEDVKEEIATQDDEEKTEETIKTDLLRRKEMMDKAREELPYTFALPESYEALQEVLEGRSSTHQSVIIERMIKCNHPSLAENNKEKLGMLFVYLLQHLNDCATEASIDQCFEVFGALAPQLFELTQLDKFNAYSSMKEVIKEKYEDFKKIKKRNYPGVENLIFFKLVSLLFSTSDFRHQVVTPCFVFFEQILHKCRVESRKDIAYGLFIVTLVLEYTALSKRHLPAAISYLGGLLHMAIPKLGVRLIKVNPPFRPTSSLLVLVNDCSGDDFDFKMERSDLVEEEITDSFKIRAIHTTLRLIEEFDNNLSTLSSNVEIFNDIRVYLELLPTRNYPKTVQTQFEKVSRQLTDRKIERKLEYIVMEAKKPTALRLYEPKIEEVFEGKRRKYQSKEKAEREKLVHKLKKETKGALREIRRDTAFLGRFKVKEQIQRDNERRDKVKRIYAEASMQQSELNTLDRKKKRKMETRDSTDSSTNPSPDVPLKQRDSRSKCCWVCFATEDEDLDALWVQPCKCRGTTKWVHQSCLKRWVDEKEKSGHSGKVVCPQCQTEYIIVFPNMGLFVLLLDTVDGIVFRGSLFLAAGIAASAIYWTGVTYGAITVMQVIGHKEGIDMMEQADPLVLLLGLPSIPVALILGRLICWEDAVLNFMRRHFPKVPIIHNVLPFRGDVLQTESMVDNDLPPVSSPVSATRILCGALLMPTIANLFGKLFYSSVKSNFHRTILGGLTFITVKGFLRIYHKQQQYIRQCQRKILDYTEANISTYLHNNRNSD</sequence>
<protein>
    <recommendedName>
        <fullName evidence="17">RING-CH-type domain-containing protein</fullName>
    </recommendedName>
</protein>
<evidence type="ECO:0000256" key="5">
    <source>
        <dbReference type="ARBA" id="ARBA00022723"/>
    </source>
</evidence>
<feature type="compositionally biased region" description="Low complexity" evidence="11">
    <location>
        <begin position="856"/>
        <end position="866"/>
    </location>
</feature>
<keyword evidence="5" id="KW-0479">Metal-binding</keyword>
<name>A0A8J6L303_TENMO</name>
<comment type="similarity">
    <text evidence="2">Belongs to the NOP14 family.</text>
</comment>
<dbReference type="GO" id="GO:0030692">
    <property type="term" value="C:Noc4p-Nop14p complex"/>
    <property type="evidence" value="ECO:0007669"/>
    <property type="project" value="TreeGrafter"/>
</dbReference>
<feature type="compositionally biased region" description="Acidic residues" evidence="11">
    <location>
        <begin position="292"/>
        <end position="304"/>
    </location>
</feature>
<keyword evidence="7" id="KW-0862">Zinc</keyword>
<accession>A0A8J6L303</accession>
<feature type="transmembrane region" description="Helical" evidence="12">
    <location>
        <begin position="961"/>
        <end position="982"/>
    </location>
</feature>
<dbReference type="Pfam" id="PF12906">
    <property type="entry name" value="RINGv"/>
    <property type="match status" value="1"/>
</dbReference>
<dbReference type="InterPro" id="IPR013083">
    <property type="entry name" value="Znf_RING/FYVE/PHD"/>
</dbReference>
<reference evidence="15" key="2">
    <citation type="submission" date="2021-08" db="EMBL/GenBank/DDBJ databases">
        <authorList>
            <person name="Eriksson T."/>
        </authorList>
    </citation>
    <scope>NUCLEOTIDE SEQUENCE</scope>
    <source>
        <strain evidence="15">Stoneville</strain>
        <tissue evidence="15">Whole head</tissue>
    </source>
</reference>
<dbReference type="PROSITE" id="PS50089">
    <property type="entry name" value="ZF_RING_2"/>
    <property type="match status" value="1"/>
</dbReference>
<dbReference type="Gene3D" id="3.30.40.10">
    <property type="entry name" value="Zinc/RING finger domain, C3HC4 (zinc finger)"/>
    <property type="match status" value="1"/>
</dbReference>
<feature type="region of interest" description="Disordered" evidence="11">
    <location>
        <begin position="249"/>
        <end position="404"/>
    </location>
</feature>